<feature type="domain" description="Sigma-54 factor interaction" evidence="6">
    <location>
        <begin position="194"/>
        <end position="423"/>
    </location>
</feature>
<dbReference type="InterPro" id="IPR025944">
    <property type="entry name" value="Sigma_54_int_dom_CS"/>
</dbReference>
<keyword evidence="4" id="KW-0238">DNA-binding</keyword>
<dbReference type="PANTHER" id="PTHR32071:SF117">
    <property type="entry name" value="PTS-DEPENDENT DIHYDROXYACETONE KINASE OPERON REGULATORY PROTEIN-RELATED"/>
    <property type="match status" value="1"/>
</dbReference>
<evidence type="ECO:0000256" key="1">
    <source>
        <dbReference type="ARBA" id="ARBA00022741"/>
    </source>
</evidence>
<dbReference type="InterPro" id="IPR027417">
    <property type="entry name" value="P-loop_NTPase"/>
</dbReference>
<dbReference type="PROSITE" id="PS00675">
    <property type="entry name" value="SIGMA54_INTERACT_1"/>
    <property type="match status" value="1"/>
</dbReference>
<dbReference type="GO" id="GO:0006355">
    <property type="term" value="P:regulation of DNA-templated transcription"/>
    <property type="evidence" value="ECO:0007669"/>
    <property type="project" value="InterPro"/>
</dbReference>
<dbReference type="InterPro" id="IPR009057">
    <property type="entry name" value="Homeodomain-like_sf"/>
</dbReference>
<dbReference type="Pfam" id="PF25601">
    <property type="entry name" value="AAA_lid_14"/>
    <property type="match status" value="1"/>
</dbReference>
<dbReference type="AlphaFoldDB" id="A0A318UPP0"/>
<evidence type="ECO:0000256" key="3">
    <source>
        <dbReference type="ARBA" id="ARBA00023015"/>
    </source>
</evidence>
<keyword evidence="5" id="KW-0804">Transcription</keyword>
<dbReference type="Gene3D" id="1.10.10.60">
    <property type="entry name" value="Homeodomain-like"/>
    <property type="match status" value="1"/>
</dbReference>
<protein>
    <submittedName>
        <fullName evidence="7">Sigma-54-specific transcriptional regulator</fullName>
    </submittedName>
</protein>
<dbReference type="RefSeq" id="WP_110577441.1">
    <property type="nucleotide sequence ID" value="NZ_QKLW01000015.1"/>
</dbReference>
<dbReference type="PROSITE" id="PS50045">
    <property type="entry name" value="SIGMA54_INTERACT_4"/>
    <property type="match status" value="1"/>
</dbReference>
<evidence type="ECO:0000259" key="6">
    <source>
        <dbReference type="PROSITE" id="PS50045"/>
    </source>
</evidence>
<dbReference type="Gene3D" id="3.40.50.300">
    <property type="entry name" value="P-loop containing nucleotide triphosphate hydrolases"/>
    <property type="match status" value="1"/>
</dbReference>
<dbReference type="FunFam" id="3.40.50.300:FF:000006">
    <property type="entry name" value="DNA-binding transcriptional regulator NtrC"/>
    <property type="match status" value="1"/>
</dbReference>
<dbReference type="InterPro" id="IPR003593">
    <property type="entry name" value="AAA+_ATPase"/>
</dbReference>
<dbReference type="InterPro" id="IPR002078">
    <property type="entry name" value="Sigma_54_int"/>
</dbReference>
<keyword evidence="8" id="KW-1185">Reference proteome</keyword>
<dbReference type="InterPro" id="IPR025662">
    <property type="entry name" value="Sigma_54_int_dom_ATP-bd_1"/>
</dbReference>
<gene>
    <name evidence="7" type="ORF">DFP75_1156</name>
</gene>
<evidence type="ECO:0000313" key="8">
    <source>
        <dbReference type="Proteomes" id="UP000247551"/>
    </source>
</evidence>
<dbReference type="InterPro" id="IPR058031">
    <property type="entry name" value="AAA_lid_NorR"/>
</dbReference>
<dbReference type="Gene3D" id="1.10.8.60">
    <property type="match status" value="1"/>
</dbReference>
<dbReference type="Proteomes" id="UP000247551">
    <property type="component" value="Unassembled WGS sequence"/>
</dbReference>
<dbReference type="InterPro" id="IPR025943">
    <property type="entry name" value="Sigma_54_int_dom_ATP-bd_2"/>
</dbReference>
<evidence type="ECO:0000313" key="7">
    <source>
        <dbReference type="EMBL" id="PYF77943.1"/>
    </source>
</evidence>
<dbReference type="PANTHER" id="PTHR32071">
    <property type="entry name" value="TRANSCRIPTIONAL REGULATORY PROTEIN"/>
    <property type="match status" value="1"/>
</dbReference>
<evidence type="ECO:0000256" key="4">
    <source>
        <dbReference type="ARBA" id="ARBA00023125"/>
    </source>
</evidence>
<keyword evidence="1" id="KW-0547">Nucleotide-binding</keyword>
<organism evidence="7 8">
    <name type="scientific">Marinomonas alcarazii</name>
    <dbReference type="NCBI Taxonomy" id="491949"/>
    <lineage>
        <taxon>Bacteria</taxon>
        <taxon>Pseudomonadati</taxon>
        <taxon>Pseudomonadota</taxon>
        <taxon>Gammaproteobacteria</taxon>
        <taxon>Oceanospirillales</taxon>
        <taxon>Oceanospirillaceae</taxon>
        <taxon>Marinomonas</taxon>
    </lineage>
</organism>
<reference evidence="7 8" key="1">
    <citation type="submission" date="2018-06" db="EMBL/GenBank/DDBJ databases">
        <title>Genomic Encyclopedia of Type Strains, Phase III (KMG-III): the genomes of soil and plant-associated and newly described type strains.</title>
        <authorList>
            <person name="Whitman W."/>
        </authorList>
    </citation>
    <scope>NUCLEOTIDE SEQUENCE [LARGE SCALE GENOMIC DNA]</scope>
    <source>
        <strain evidence="7 8">CECT 7730</strain>
    </source>
</reference>
<comment type="caution">
    <text evidence="7">The sequence shown here is derived from an EMBL/GenBank/DDBJ whole genome shotgun (WGS) entry which is preliminary data.</text>
</comment>
<dbReference type="SUPFAM" id="SSF52540">
    <property type="entry name" value="P-loop containing nucleoside triphosphate hydrolases"/>
    <property type="match status" value="1"/>
</dbReference>
<evidence type="ECO:0000256" key="5">
    <source>
        <dbReference type="ARBA" id="ARBA00023163"/>
    </source>
</evidence>
<dbReference type="GO" id="GO:0003677">
    <property type="term" value="F:DNA binding"/>
    <property type="evidence" value="ECO:0007669"/>
    <property type="project" value="UniProtKB-KW"/>
</dbReference>
<dbReference type="CDD" id="cd00009">
    <property type="entry name" value="AAA"/>
    <property type="match status" value="1"/>
</dbReference>
<dbReference type="EMBL" id="QKLW01000015">
    <property type="protein sequence ID" value="PYF77943.1"/>
    <property type="molecule type" value="Genomic_DNA"/>
</dbReference>
<dbReference type="SUPFAM" id="SSF46689">
    <property type="entry name" value="Homeodomain-like"/>
    <property type="match status" value="1"/>
</dbReference>
<sequence>MNNWLKSAAELVVIRHSTQLLSKFTQVLDAELGCRGVYILTPSADGRFVECAINDNRQLNWSVSDFDNPFAHVIHSGKSMLLKNSELLYWLSNEGFSDLIGCTDDSVNVVILPMLSKDGQLQAILVLKTDSYSNHGMDSDENFLDLLSVCANHLQLLNDMEAKKRKSQLLSESLIEVEQGKIKSHLLDGLASVLIGQSEVMKSLREQVAIAASSRLSVMIQGETGTGKELVSRAVHDLSSRSKANFVAINCAAIPEHLLESELFGYVKGAFSGADKSKKGLLADADGGTLFLDEIGDMPLALQAKLLRVLESHKYRPVGSEKELDSNFRLVVATHLNLKEQVLNNKFRKDLYYRLYQYPIALPRLKDRTSDIEKLSTHFVEQYNAKHKCSVRGLHYKVLDRLLDYDFPGNVRELKHLIEYGCAQTQDGEQIELAHIQIKLDNEIDSLAEFEPKNRAVVELSKIRDLKVAVREYESNIIASRLREFDGDRGRTAESLGIPKRTLADKCLKLEISIND</sequence>
<proteinExistence type="predicted"/>
<keyword evidence="2" id="KW-0067">ATP-binding</keyword>
<dbReference type="GO" id="GO:0005524">
    <property type="term" value="F:ATP binding"/>
    <property type="evidence" value="ECO:0007669"/>
    <property type="project" value="UniProtKB-KW"/>
</dbReference>
<evidence type="ECO:0000256" key="2">
    <source>
        <dbReference type="ARBA" id="ARBA00022840"/>
    </source>
</evidence>
<dbReference type="PROSITE" id="PS00676">
    <property type="entry name" value="SIGMA54_INTERACT_2"/>
    <property type="match status" value="1"/>
</dbReference>
<name>A0A318UPP0_9GAMM</name>
<dbReference type="PROSITE" id="PS00688">
    <property type="entry name" value="SIGMA54_INTERACT_3"/>
    <property type="match status" value="1"/>
</dbReference>
<dbReference type="Pfam" id="PF00158">
    <property type="entry name" value="Sigma54_activat"/>
    <property type="match status" value="1"/>
</dbReference>
<keyword evidence="3" id="KW-0805">Transcription regulation</keyword>
<dbReference type="SMART" id="SM00382">
    <property type="entry name" value="AAA"/>
    <property type="match status" value="1"/>
</dbReference>
<accession>A0A318UPP0</accession>